<dbReference type="EMBL" id="CADCUQ010000465">
    <property type="protein sequence ID" value="CAA9407005.1"/>
    <property type="molecule type" value="Genomic_DNA"/>
</dbReference>
<accession>A0A6J4PCG0</accession>
<protein>
    <submittedName>
        <fullName evidence="1">Uncharacterized protein</fullName>
    </submittedName>
</protein>
<proteinExistence type="predicted"/>
<organism evidence="1">
    <name type="scientific">uncultured Phycisphaerae bacterium</name>
    <dbReference type="NCBI Taxonomy" id="904963"/>
    <lineage>
        <taxon>Bacteria</taxon>
        <taxon>Pseudomonadati</taxon>
        <taxon>Planctomycetota</taxon>
        <taxon>Phycisphaerae</taxon>
        <taxon>environmental samples</taxon>
    </lineage>
</organism>
<gene>
    <name evidence="1" type="ORF">AVDCRST_MAG64-2158</name>
</gene>
<sequence>RDVEVVVRTTVAPGVWSDGSGSIARFRDKMIVTTTEPIHREVEKLLALLRGDAPRADAGRGDARVRGRAAQDMTDEEIATLDPQMAKLLELKQTTRLEIENLKLSGAGPNQAAAVRAAEKLKSHDAMIAERAEWFREKYEGYRFVPNVGMAIGAALELEHRRQNPSGTPGAGAPGTPAEP</sequence>
<reference evidence="1" key="1">
    <citation type="submission" date="2020-02" db="EMBL/GenBank/DDBJ databases">
        <authorList>
            <person name="Meier V. D."/>
        </authorList>
    </citation>
    <scope>NUCLEOTIDE SEQUENCE</scope>
    <source>
        <strain evidence="1">AVDCRST_MAG64</strain>
    </source>
</reference>
<name>A0A6J4PCG0_9BACT</name>
<evidence type="ECO:0000313" key="1">
    <source>
        <dbReference type="EMBL" id="CAA9407005.1"/>
    </source>
</evidence>
<feature type="non-terminal residue" evidence="1">
    <location>
        <position position="1"/>
    </location>
</feature>
<dbReference type="AlphaFoldDB" id="A0A6J4PCG0"/>